<comment type="subunit">
    <text evidence="4">Part of the SecDF-YidC-YajC translocase complex. The SecDF-YidC-YajC translocase forms a supercomplex with SecYEG, called the holo-translocon (HTL).</text>
</comment>
<reference evidence="14 15" key="1">
    <citation type="submission" date="2022-10" db="EMBL/GenBank/DDBJ databases">
        <title>Sphingomonas sp.</title>
        <authorList>
            <person name="Jin C."/>
        </authorList>
    </citation>
    <scope>NUCLEOTIDE SEQUENCE [LARGE SCALE GENOMIC DNA]</scope>
    <source>
        <strain evidence="14 15">BN140010</strain>
    </source>
</reference>
<keyword evidence="11" id="KW-0811">Translocation</keyword>
<proteinExistence type="inferred from homology"/>
<evidence type="ECO:0000256" key="3">
    <source>
        <dbReference type="ARBA" id="ARBA00006742"/>
    </source>
</evidence>
<comment type="similarity">
    <text evidence="3">Belongs to the YajC family.</text>
</comment>
<keyword evidence="9" id="KW-0653">Protein transport</keyword>
<evidence type="ECO:0000256" key="1">
    <source>
        <dbReference type="ARBA" id="ARBA00002061"/>
    </source>
</evidence>
<keyword evidence="10 13" id="KW-1133">Transmembrane helix</keyword>
<dbReference type="RefSeq" id="WP_264880107.1">
    <property type="nucleotide sequence ID" value="NZ_JAPDOB010000001.1"/>
</dbReference>
<accession>A0ABT3JBB8</accession>
<dbReference type="PANTHER" id="PTHR33909:SF1">
    <property type="entry name" value="SEC TRANSLOCON ACCESSORY COMPLEX SUBUNIT YAJC"/>
    <property type="match status" value="1"/>
</dbReference>
<keyword evidence="7" id="KW-1003">Cell membrane</keyword>
<keyword evidence="15" id="KW-1185">Reference proteome</keyword>
<comment type="caution">
    <text evidence="14">The sequence shown here is derived from an EMBL/GenBank/DDBJ whole genome shotgun (WGS) entry which is preliminary data.</text>
</comment>
<gene>
    <name evidence="14" type="primary">yajC</name>
    <name evidence="14" type="ORF">OMW55_00810</name>
</gene>
<dbReference type="SMART" id="SM01323">
    <property type="entry name" value="YajC"/>
    <property type="match status" value="1"/>
</dbReference>
<evidence type="ECO:0000256" key="6">
    <source>
        <dbReference type="ARBA" id="ARBA00022448"/>
    </source>
</evidence>
<evidence type="ECO:0000313" key="15">
    <source>
        <dbReference type="Proteomes" id="UP001526246"/>
    </source>
</evidence>
<evidence type="ECO:0000256" key="2">
    <source>
        <dbReference type="ARBA" id="ARBA00004162"/>
    </source>
</evidence>
<feature type="transmembrane region" description="Helical" evidence="13">
    <location>
        <begin position="26"/>
        <end position="43"/>
    </location>
</feature>
<dbReference type="PANTHER" id="PTHR33909">
    <property type="entry name" value="SEC TRANSLOCON ACCESSORY COMPLEX SUBUNIT YAJC"/>
    <property type="match status" value="1"/>
</dbReference>
<evidence type="ECO:0000256" key="9">
    <source>
        <dbReference type="ARBA" id="ARBA00022927"/>
    </source>
</evidence>
<organism evidence="14 15">
    <name type="scientific">Sphingomonas arvum</name>
    <dbReference type="NCBI Taxonomy" id="2992113"/>
    <lineage>
        <taxon>Bacteria</taxon>
        <taxon>Pseudomonadati</taxon>
        <taxon>Pseudomonadota</taxon>
        <taxon>Alphaproteobacteria</taxon>
        <taxon>Sphingomonadales</taxon>
        <taxon>Sphingomonadaceae</taxon>
        <taxon>Sphingomonas</taxon>
    </lineage>
</organism>
<protein>
    <recommendedName>
        <fullName evidence="5">Sec translocon accessory complex subunit YajC</fullName>
    </recommendedName>
</protein>
<dbReference type="NCBIfam" id="TIGR00739">
    <property type="entry name" value="yajC"/>
    <property type="match status" value="1"/>
</dbReference>
<evidence type="ECO:0000313" key="14">
    <source>
        <dbReference type="EMBL" id="MCW3796350.1"/>
    </source>
</evidence>
<keyword evidence="6" id="KW-0813">Transport</keyword>
<comment type="function">
    <text evidence="1">The SecYEG-SecDF-YajC-YidC holo-translocon (HTL) protein secretase/insertase is a supercomplex required for protein secretion, insertion of proteins into membranes, and assembly of membrane protein complexes. While the SecYEG complex is essential for assembly of a number of proteins and complexes, the SecDF-YajC-YidC subcomplex facilitates these functions.</text>
</comment>
<dbReference type="EMBL" id="JAPDOB010000001">
    <property type="protein sequence ID" value="MCW3796350.1"/>
    <property type="molecule type" value="Genomic_DNA"/>
</dbReference>
<keyword evidence="12 13" id="KW-0472">Membrane</keyword>
<evidence type="ECO:0000256" key="5">
    <source>
        <dbReference type="ARBA" id="ARBA00014962"/>
    </source>
</evidence>
<dbReference type="Pfam" id="PF02699">
    <property type="entry name" value="YajC"/>
    <property type="match status" value="1"/>
</dbReference>
<dbReference type="InterPro" id="IPR003849">
    <property type="entry name" value="Preprotein_translocase_YajC"/>
</dbReference>
<dbReference type="PRINTS" id="PR01853">
    <property type="entry name" value="YAJCTRNLCASE"/>
</dbReference>
<dbReference type="Proteomes" id="UP001526246">
    <property type="component" value="Unassembled WGS sequence"/>
</dbReference>
<sequence length="119" mass="12580">MSSLLLTTAAATGADAGANSPAAFAIGLLPWLLVFVIFYVLMIRPQQKKVKEHQAAVSAIKKGDEVITGGGIRGRVTRVIDEREAEVEIAQGVKVRVVKATITQVLTEAAKPANDQGRA</sequence>
<evidence type="ECO:0000256" key="13">
    <source>
        <dbReference type="SAM" id="Phobius"/>
    </source>
</evidence>
<evidence type="ECO:0000256" key="8">
    <source>
        <dbReference type="ARBA" id="ARBA00022692"/>
    </source>
</evidence>
<name>A0ABT3JBB8_9SPHN</name>
<evidence type="ECO:0000256" key="10">
    <source>
        <dbReference type="ARBA" id="ARBA00022989"/>
    </source>
</evidence>
<evidence type="ECO:0000256" key="4">
    <source>
        <dbReference type="ARBA" id="ARBA00011718"/>
    </source>
</evidence>
<comment type="subcellular location">
    <subcellularLocation>
        <location evidence="2">Cell membrane</location>
        <topology evidence="2">Single-pass membrane protein</topology>
    </subcellularLocation>
</comment>
<evidence type="ECO:0000256" key="12">
    <source>
        <dbReference type="ARBA" id="ARBA00023136"/>
    </source>
</evidence>
<evidence type="ECO:0000256" key="7">
    <source>
        <dbReference type="ARBA" id="ARBA00022475"/>
    </source>
</evidence>
<keyword evidence="8 13" id="KW-0812">Transmembrane</keyword>
<evidence type="ECO:0000256" key="11">
    <source>
        <dbReference type="ARBA" id="ARBA00023010"/>
    </source>
</evidence>